<evidence type="ECO:0000313" key="1">
    <source>
        <dbReference type="EMBL" id="MBY8881038.1"/>
    </source>
</evidence>
<accession>A0ABS7QD04</accession>
<comment type="caution">
    <text evidence="1">The sequence shown here is derived from an EMBL/GenBank/DDBJ whole genome shotgun (WGS) entry which is preliminary data.</text>
</comment>
<dbReference type="Proteomes" id="UP000778578">
    <property type="component" value="Unassembled WGS sequence"/>
</dbReference>
<keyword evidence="2" id="KW-1185">Reference proteome</keyword>
<reference evidence="1 2" key="1">
    <citation type="submission" date="2021-08" db="EMBL/GenBank/DDBJ databases">
        <title>WGS of actinomycetes from Thailand.</title>
        <authorList>
            <person name="Thawai C."/>
        </authorList>
    </citation>
    <scope>NUCLEOTIDE SEQUENCE [LARGE SCALE GENOMIC DNA]</scope>
    <source>
        <strain evidence="1 2">PLK6-54</strain>
    </source>
</reference>
<gene>
    <name evidence="1" type="ORF">K7862_25860</name>
</gene>
<evidence type="ECO:0000313" key="2">
    <source>
        <dbReference type="Proteomes" id="UP000778578"/>
    </source>
</evidence>
<proteinExistence type="predicted"/>
<protein>
    <submittedName>
        <fullName evidence="1">Transcription termination factor Rho</fullName>
    </submittedName>
</protein>
<feature type="non-terminal residue" evidence="1">
    <location>
        <position position="1"/>
    </location>
</feature>
<dbReference type="InterPro" id="IPR027417">
    <property type="entry name" value="P-loop_NTPase"/>
</dbReference>
<sequence length="67" mass="7105">DVAASGTRREELLLPPAELQATRGLRRALLGRDAQSGLEVLLERIRQTPDNAAFLRAVQGTVPGAAA</sequence>
<dbReference type="Gene3D" id="3.40.50.300">
    <property type="entry name" value="P-loop containing nucleotide triphosphate hydrolases"/>
    <property type="match status" value="1"/>
</dbReference>
<name>A0ABS7QD04_9ACTN</name>
<organism evidence="1 2">
    <name type="scientific">Actinacidiphila acidipaludis</name>
    <dbReference type="NCBI Taxonomy" id="2873382"/>
    <lineage>
        <taxon>Bacteria</taxon>
        <taxon>Bacillati</taxon>
        <taxon>Actinomycetota</taxon>
        <taxon>Actinomycetes</taxon>
        <taxon>Kitasatosporales</taxon>
        <taxon>Streptomycetaceae</taxon>
        <taxon>Actinacidiphila</taxon>
    </lineage>
</organism>
<dbReference type="EMBL" id="JAINZZ010000040">
    <property type="protein sequence ID" value="MBY8881038.1"/>
    <property type="molecule type" value="Genomic_DNA"/>
</dbReference>